<dbReference type="PANTHER" id="PTHR35010:SF2">
    <property type="entry name" value="BLL4672 PROTEIN"/>
    <property type="match status" value="1"/>
</dbReference>
<dbReference type="InterPro" id="IPR001387">
    <property type="entry name" value="Cro/C1-type_HTH"/>
</dbReference>
<evidence type="ECO:0000313" key="3">
    <source>
        <dbReference type="EMBL" id="AWT54235.1"/>
    </source>
</evidence>
<dbReference type="PANTHER" id="PTHR35010">
    <property type="entry name" value="BLL4672 PROTEIN-RELATED"/>
    <property type="match status" value="1"/>
</dbReference>
<dbReference type="EMBL" id="CP027541">
    <property type="protein sequence ID" value="AWT54235.1"/>
    <property type="molecule type" value="Genomic_DNA"/>
</dbReference>
<feature type="region of interest" description="Disordered" evidence="1">
    <location>
        <begin position="1"/>
        <end position="49"/>
    </location>
</feature>
<dbReference type="SMART" id="SM00530">
    <property type="entry name" value="HTH_XRE"/>
    <property type="match status" value="1"/>
</dbReference>
<evidence type="ECO:0000313" key="4">
    <source>
        <dbReference type="Proteomes" id="UP000011200"/>
    </source>
</evidence>
<dbReference type="SUPFAM" id="SSF47413">
    <property type="entry name" value="lambda repressor-like DNA-binding domains"/>
    <property type="match status" value="1"/>
</dbReference>
<dbReference type="PROSITE" id="PS50943">
    <property type="entry name" value="HTH_CROC1"/>
    <property type="match status" value="1"/>
</dbReference>
<dbReference type="Gene3D" id="3.30.450.180">
    <property type="match status" value="1"/>
</dbReference>
<dbReference type="AlphaFoldDB" id="A0A2U9PSG4"/>
<dbReference type="Pfam" id="PF17765">
    <property type="entry name" value="MLTR_LBD"/>
    <property type="match status" value="1"/>
</dbReference>
<reference evidence="3 4" key="1">
    <citation type="journal article" date="2013" name="Genome Announc.">
        <title>Draft genome sequence of MKD8, a conjugal recipient Mycobacterium smegmatis strain.</title>
        <authorList>
            <person name="Gray T.A."/>
            <person name="Palumbo M.J."/>
            <person name="Derbyshire K.M."/>
        </authorList>
    </citation>
    <scope>NUCLEOTIDE SEQUENCE [LARGE SCALE GENOMIC DNA]</scope>
    <source>
        <strain evidence="3 4">MKD8</strain>
    </source>
</reference>
<dbReference type="Gene3D" id="1.10.260.40">
    <property type="entry name" value="lambda repressor-like DNA-binding domains"/>
    <property type="match status" value="1"/>
</dbReference>
<reference evidence="4" key="2">
    <citation type="submission" date="2018-03" db="EMBL/GenBank/DDBJ databases">
        <authorList>
            <person name="Derbyshire K."/>
            <person name="Gray T.A."/>
            <person name="Champion M."/>
        </authorList>
    </citation>
    <scope>NUCLEOTIDE SEQUENCE [LARGE SCALE GENOMIC DNA]</scope>
    <source>
        <strain evidence="4">MKD8</strain>
    </source>
</reference>
<gene>
    <name evidence="3" type="ORF">D806_032630</name>
</gene>
<dbReference type="InterPro" id="IPR041413">
    <property type="entry name" value="MLTR_LBD"/>
</dbReference>
<dbReference type="GO" id="GO:0003677">
    <property type="term" value="F:DNA binding"/>
    <property type="evidence" value="ECO:0007669"/>
    <property type="project" value="UniProtKB-KW"/>
</dbReference>
<dbReference type="Pfam" id="PF13560">
    <property type="entry name" value="HTH_31"/>
    <property type="match status" value="1"/>
</dbReference>
<dbReference type="Proteomes" id="UP000011200">
    <property type="component" value="Chromosome"/>
</dbReference>
<proteinExistence type="predicted"/>
<evidence type="ECO:0000256" key="1">
    <source>
        <dbReference type="SAM" id="MobiDB-lite"/>
    </source>
</evidence>
<keyword evidence="3" id="KW-0238">DNA-binding</keyword>
<sequence>MTGRRAVRHSGNAPAAAPGECTASRPTSKRRNATSGSRVNENRPAGVSQSMSLVSEVGALAEFLRSHRQRLTPEQVGIQTQGARRVPGLRREEVAMRAGISVEYYIRLEQGRERSPSLAVCEALASALVLGRYETSHLYELAEPRKSCPDERLGRPRVPEASRVLLDTLETPALIQNRYADVVATNPAGEALSPNIRVGVNRIRALFTDPAERALHLDWDRVTENAVAQLRLAVGGSVGRSPARELITELLHTSTRFRNLWSHHEVAHAPVSPVRLQHPAVGRLVLFGQQLLIAGTDDLSMVVYHADPAASSWSGLQRLLGLASEAEPNA</sequence>
<accession>A0A2U9PSG4</accession>
<dbReference type="CDD" id="cd00093">
    <property type="entry name" value="HTH_XRE"/>
    <property type="match status" value="1"/>
</dbReference>
<name>A0A2U9PSG4_MYCSE</name>
<organism evidence="3 4">
    <name type="scientific">Mycolicibacterium smegmatis (strain MKD8)</name>
    <name type="common">Mycobacterium smegmatis</name>
    <dbReference type="NCBI Taxonomy" id="1214915"/>
    <lineage>
        <taxon>Bacteria</taxon>
        <taxon>Bacillati</taxon>
        <taxon>Actinomycetota</taxon>
        <taxon>Actinomycetes</taxon>
        <taxon>Mycobacteriales</taxon>
        <taxon>Mycobacteriaceae</taxon>
        <taxon>Mycolicibacterium</taxon>
    </lineage>
</organism>
<dbReference type="InterPro" id="IPR010982">
    <property type="entry name" value="Lambda_DNA-bd_dom_sf"/>
</dbReference>
<protein>
    <submittedName>
        <fullName evidence="3">DNA-binding protein</fullName>
    </submittedName>
</protein>
<evidence type="ECO:0000259" key="2">
    <source>
        <dbReference type="PROSITE" id="PS50943"/>
    </source>
</evidence>
<feature type="domain" description="HTH cro/C1-type" evidence="2">
    <location>
        <begin position="88"/>
        <end position="128"/>
    </location>
</feature>